<comment type="caution">
    <text evidence="3">The sequence shown here is derived from an EMBL/GenBank/DDBJ whole genome shotgun (WGS) entry which is preliminary data.</text>
</comment>
<feature type="compositionally biased region" description="Basic residues" evidence="1">
    <location>
        <begin position="1"/>
        <end position="10"/>
    </location>
</feature>
<evidence type="ECO:0000313" key="2">
    <source>
        <dbReference type="EMBL" id="KAK4092675.1"/>
    </source>
</evidence>
<feature type="compositionally biased region" description="Polar residues" evidence="1">
    <location>
        <begin position="277"/>
        <end position="287"/>
    </location>
</feature>
<feature type="region of interest" description="Disordered" evidence="1">
    <location>
        <begin position="591"/>
        <end position="716"/>
    </location>
</feature>
<evidence type="ECO:0008006" key="6">
    <source>
        <dbReference type="Google" id="ProtNLM"/>
    </source>
</evidence>
<feature type="compositionally biased region" description="Basic and acidic residues" evidence="1">
    <location>
        <begin position="288"/>
        <end position="298"/>
    </location>
</feature>
<dbReference type="EMBL" id="LCWV01000003">
    <property type="protein sequence ID" value="PWI74993.1"/>
    <property type="molecule type" value="Genomic_DNA"/>
</dbReference>
<reference evidence="2" key="3">
    <citation type="submission" date="2023-11" db="EMBL/GenBank/DDBJ databases">
        <authorList>
            <person name="Beijen E."/>
            <person name="Ohm R.A."/>
        </authorList>
    </citation>
    <scope>NUCLEOTIDE SEQUENCE</scope>
    <source>
        <strain evidence="2">CBS 150709</strain>
    </source>
</reference>
<name>A0A2U3EKG8_PURLI</name>
<evidence type="ECO:0000313" key="4">
    <source>
        <dbReference type="Proteomes" id="UP000245956"/>
    </source>
</evidence>
<dbReference type="AlphaFoldDB" id="A0A2U3EKG8"/>
<feature type="region of interest" description="Disordered" evidence="1">
    <location>
        <begin position="46"/>
        <end position="108"/>
    </location>
</feature>
<proteinExistence type="predicted"/>
<accession>A0A2U3EKG8</accession>
<protein>
    <recommendedName>
        <fullName evidence="6">Erythromycin esterase</fullName>
    </recommendedName>
</protein>
<dbReference type="Proteomes" id="UP000245956">
    <property type="component" value="Unassembled WGS sequence"/>
</dbReference>
<reference evidence="3 4" key="2">
    <citation type="journal article" date="2016" name="Front. Microbiol.">
        <title>Genome and transcriptome sequences reveal the specific parasitism of the nematophagous Purpureocillium lilacinum 36-1.</title>
        <authorList>
            <person name="Xie J."/>
            <person name="Li S."/>
            <person name="Mo C."/>
            <person name="Xiao X."/>
            <person name="Peng D."/>
            <person name="Wang G."/>
            <person name="Xiao Y."/>
        </authorList>
    </citation>
    <scope>NUCLEOTIDE SEQUENCE [LARGE SCALE GENOMIC DNA]</scope>
    <source>
        <strain evidence="3 4">36-1</strain>
    </source>
</reference>
<keyword evidence="5" id="KW-1185">Reference proteome</keyword>
<feature type="region of interest" description="Disordered" evidence="1">
    <location>
        <begin position="232"/>
        <end position="345"/>
    </location>
</feature>
<reference evidence="2 5" key="4">
    <citation type="journal article" date="2024" name="Microbiol. Resour. Announc.">
        <title>Genome annotations for the ascomycete fungi Trichoderma harzianum, Trichoderma aggressivum, and Purpureocillium lilacinum.</title>
        <authorList>
            <person name="Beijen E.P.W."/>
            <person name="Ohm R.A."/>
        </authorList>
    </citation>
    <scope>NUCLEOTIDE SEQUENCE [LARGE SCALE GENOMIC DNA]</scope>
    <source>
        <strain evidence="2 5">CBS 150709</strain>
    </source>
</reference>
<dbReference type="EMBL" id="JAWRVI010000008">
    <property type="protein sequence ID" value="KAK4092675.1"/>
    <property type="molecule type" value="Genomic_DNA"/>
</dbReference>
<feature type="region of interest" description="Disordered" evidence="1">
    <location>
        <begin position="424"/>
        <end position="463"/>
    </location>
</feature>
<evidence type="ECO:0000256" key="1">
    <source>
        <dbReference type="SAM" id="MobiDB-lite"/>
    </source>
</evidence>
<feature type="compositionally biased region" description="Low complexity" evidence="1">
    <location>
        <begin position="72"/>
        <end position="83"/>
    </location>
</feature>
<organism evidence="3 4">
    <name type="scientific">Purpureocillium lilacinum</name>
    <name type="common">Paecilomyces lilacinus</name>
    <dbReference type="NCBI Taxonomy" id="33203"/>
    <lineage>
        <taxon>Eukaryota</taxon>
        <taxon>Fungi</taxon>
        <taxon>Dikarya</taxon>
        <taxon>Ascomycota</taxon>
        <taxon>Pezizomycotina</taxon>
        <taxon>Sordariomycetes</taxon>
        <taxon>Hypocreomycetidae</taxon>
        <taxon>Hypocreales</taxon>
        <taxon>Ophiocordycipitaceae</taxon>
        <taxon>Purpureocillium</taxon>
    </lineage>
</organism>
<feature type="region of interest" description="Disordered" evidence="1">
    <location>
        <begin position="1"/>
        <end position="23"/>
    </location>
</feature>
<gene>
    <name evidence="3" type="ORF">PCL_08307</name>
    <name evidence="2" type="ORF">Purlil1_3296</name>
</gene>
<reference evidence="3" key="1">
    <citation type="submission" date="2015-05" db="EMBL/GenBank/DDBJ databases">
        <authorList>
            <person name="Wang D.B."/>
            <person name="Wang M."/>
        </authorList>
    </citation>
    <scope>NUCLEOTIDE SEQUENCE</scope>
    <source>
        <strain evidence="3">36-1</strain>
    </source>
</reference>
<sequence length="733" mass="77360">MSPVTRRRSARLASSVAKVPCSPPLAAATAANGSVLTCCVQAKATPELSSVAEREETPVRNASKALDNVLSPTPAARRTPATPVSSALKPPHDEMHPSKAHPTTSKPDIALHLGFSDIASSRERGLTATPSKISGVPSSSFTFHVGSDTGLSGDAQRMMEEIRNKAAKIKESLVAKREAEADPSNVHGRVIAQPKGKSGRFSAAHMAEFKKMDSIEGHASAWRAQNGRFTPIKSSLKRSPSKAELDGTPVGQNSAVKASASKARPDATPQRPKLSLKRTSTAANLDNDTPRRVVRKDASSAAAPEKPVSLARDGYASSAKRLKKRQEDDASSVRPVSRGNNTTGLAKSYSGLARLMSPTKASLAQSATPVKPTISLVPSGANTDIPRLTKSVSTTSIGSVSRTADLKRRIISPTRFQKVKSILRGQKHDAEDGKSAIPQPAALGSLTPGPTRIDKELPPIPLTTPRRKLTKRVAFTPDTAKAAISEDSPSPKKVTFSAGRAPLRALDAEYPELDEHTTLSKSSNGLYPDLSPLKRLIQPQSADGKTRTASVPGKFTFRSDHTIKFGDSSANGFGASPGQASIRHVRHSVLPASSMPGSFPAPPSPSSHPNKENTAPPLPKLLPGTAHGIANKKRHRASSDEEDAENEAAERAAKKRKHETVPEGQALLAPRLVGASAASSAKKRLLGRTPTKTPSRAPAVTPSRTPASATPSKRGAVLSLSRLNMLARPKNRG</sequence>
<evidence type="ECO:0000313" key="3">
    <source>
        <dbReference type="EMBL" id="PWI74993.1"/>
    </source>
</evidence>
<feature type="region of interest" description="Disordered" evidence="1">
    <location>
        <begin position="180"/>
        <end position="199"/>
    </location>
</feature>
<dbReference type="Proteomes" id="UP001287286">
    <property type="component" value="Unassembled WGS sequence"/>
</dbReference>
<feature type="compositionally biased region" description="Polar residues" evidence="1">
    <location>
        <begin position="702"/>
        <end position="711"/>
    </location>
</feature>
<evidence type="ECO:0000313" key="5">
    <source>
        <dbReference type="Proteomes" id="UP001287286"/>
    </source>
</evidence>